<feature type="compositionally biased region" description="Basic and acidic residues" evidence="1">
    <location>
        <begin position="198"/>
        <end position="220"/>
    </location>
</feature>
<organism evidence="2 3">
    <name type="scientific">Phaseolus coccineus</name>
    <name type="common">Scarlet runner bean</name>
    <name type="synonym">Phaseolus multiflorus</name>
    <dbReference type="NCBI Taxonomy" id="3886"/>
    <lineage>
        <taxon>Eukaryota</taxon>
        <taxon>Viridiplantae</taxon>
        <taxon>Streptophyta</taxon>
        <taxon>Embryophyta</taxon>
        <taxon>Tracheophyta</taxon>
        <taxon>Spermatophyta</taxon>
        <taxon>Magnoliopsida</taxon>
        <taxon>eudicotyledons</taxon>
        <taxon>Gunneridae</taxon>
        <taxon>Pentapetalae</taxon>
        <taxon>rosids</taxon>
        <taxon>fabids</taxon>
        <taxon>Fabales</taxon>
        <taxon>Fabaceae</taxon>
        <taxon>Papilionoideae</taxon>
        <taxon>50 kb inversion clade</taxon>
        <taxon>NPAAA clade</taxon>
        <taxon>indigoferoid/millettioid clade</taxon>
        <taxon>Phaseoleae</taxon>
        <taxon>Phaseolus</taxon>
    </lineage>
</organism>
<evidence type="ECO:0000256" key="1">
    <source>
        <dbReference type="SAM" id="MobiDB-lite"/>
    </source>
</evidence>
<evidence type="ECO:0000313" key="3">
    <source>
        <dbReference type="Proteomes" id="UP001374584"/>
    </source>
</evidence>
<dbReference type="Proteomes" id="UP001374584">
    <property type="component" value="Unassembled WGS sequence"/>
</dbReference>
<keyword evidence="3" id="KW-1185">Reference proteome</keyword>
<proteinExistence type="predicted"/>
<protein>
    <submittedName>
        <fullName evidence="2">Uncharacterized protein</fullName>
    </submittedName>
</protein>
<sequence length="312" mass="35185">MSNSHEGRLLPIFKFFFILKAKLRHSPRLAQGAAPSVRIRCRDDGRGVREARFLSRIVRAVPYIDKTISGSWKPTALLLAIRIDHTSERKSAILFHIMAAILGMGIHYQMSRHKSRDMPERQDTGLMIPLSLFPRPVPANCPDKEGQRRLRGSVGLGKLSLLVHEEAAPPHQDSQSIEYNATSDRTLRDTGFIPIARASKDPRQGDEATSARERKGHDPICMDQGLVTNRIRTDAFQMHGLDFHLSNRDFGNPVPHAANGYVRGRSSRSTNPPIRMNESCRLTPPNPMNKYELELLGRSHYWLEKGVGRGVY</sequence>
<comment type="caution">
    <text evidence="2">The sequence shown here is derived from an EMBL/GenBank/DDBJ whole genome shotgun (WGS) entry which is preliminary data.</text>
</comment>
<gene>
    <name evidence="2" type="ORF">VNO80_06700</name>
</gene>
<dbReference type="AlphaFoldDB" id="A0AAN9NP90"/>
<evidence type="ECO:0000313" key="2">
    <source>
        <dbReference type="EMBL" id="KAK7373298.1"/>
    </source>
</evidence>
<dbReference type="EMBL" id="JAYMYR010000003">
    <property type="protein sequence ID" value="KAK7373298.1"/>
    <property type="molecule type" value="Genomic_DNA"/>
</dbReference>
<accession>A0AAN9NP90</accession>
<name>A0AAN9NP90_PHACN</name>
<feature type="region of interest" description="Disordered" evidence="1">
    <location>
        <begin position="193"/>
        <end position="220"/>
    </location>
</feature>
<reference evidence="2 3" key="1">
    <citation type="submission" date="2024-01" db="EMBL/GenBank/DDBJ databases">
        <title>The genomes of 5 underutilized Papilionoideae crops provide insights into root nodulation and disease resistanc.</title>
        <authorList>
            <person name="Jiang F."/>
        </authorList>
    </citation>
    <scope>NUCLEOTIDE SEQUENCE [LARGE SCALE GENOMIC DNA]</scope>
    <source>
        <strain evidence="2">JINMINGXINNONG_FW02</strain>
        <tissue evidence="2">Leaves</tissue>
    </source>
</reference>